<dbReference type="Proteomes" id="UP001054821">
    <property type="component" value="Chromosome 1"/>
</dbReference>
<name>A0AAD4ZQJ2_PRUDU</name>
<protein>
    <submittedName>
        <fullName evidence="1">Uncharacterized protein</fullName>
    </submittedName>
</protein>
<evidence type="ECO:0000313" key="1">
    <source>
        <dbReference type="EMBL" id="KAI5352448.1"/>
    </source>
</evidence>
<gene>
    <name evidence="1" type="ORF">L3X38_005339</name>
</gene>
<keyword evidence="2" id="KW-1185">Reference proteome</keyword>
<dbReference type="AlphaFoldDB" id="A0AAD4ZQJ2"/>
<dbReference type="EMBL" id="JAJFAZ020000001">
    <property type="protein sequence ID" value="KAI5352448.1"/>
    <property type="molecule type" value="Genomic_DNA"/>
</dbReference>
<reference evidence="1 2" key="1">
    <citation type="journal article" date="2022" name="G3 (Bethesda)">
        <title>Whole-genome sequence and methylome profiling of the almond [Prunus dulcis (Mill.) D.A. Webb] cultivar 'Nonpareil'.</title>
        <authorList>
            <person name="D'Amico-Willman K.M."/>
            <person name="Ouma W.Z."/>
            <person name="Meulia T."/>
            <person name="Sideli G.M."/>
            <person name="Gradziel T.M."/>
            <person name="Fresnedo-Ramirez J."/>
        </authorList>
    </citation>
    <scope>NUCLEOTIDE SEQUENCE [LARGE SCALE GENOMIC DNA]</scope>
    <source>
        <strain evidence="1">Clone GOH B32 T37-40</strain>
    </source>
</reference>
<comment type="caution">
    <text evidence="1">The sequence shown here is derived from an EMBL/GenBank/DDBJ whole genome shotgun (WGS) entry which is preliminary data.</text>
</comment>
<organism evidence="1 2">
    <name type="scientific">Prunus dulcis</name>
    <name type="common">Almond</name>
    <name type="synonym">Amygdalus dulcis</name>
    <dbReference type="NCBI Taxonomy" id="3755"/>
    <lineage>
        <taxon>Eukaryota</taxon>
        <taxon>Viridiplantae</taxon>
        <taxon>Streptophyta</taxon>
        <taxon>Embryophyta</taxon>
        <taxon>Tracheophyta</taxon>
        <taxon>Spermatophyta</taxon>
        <taxon>Magnoliopsida</taxon>
        <taxon>eudicotyledons</taxon>
        <taxon>Gunneridae</taxon>
        <taxon>Pentapetalae</taxon>
        <taxon>rosids</taxon>
        <taxon>fabids</taxon>
        <taxon>Rosales</taxon>
        <taxon>Rosaceae</taxon>
        <taxon>Amygdaloideae</taxon>
        <taxon>Amygdaleae</taxon>
        <taxon>Prunus</taxon>
    </lineage>
</organism>
<evidence type="ECO:0000313" key="2">
    <source>
        <dbReference type="Proteomes" id="UP001054821"/>
    </source>
</evidence>
<accession>A0AAD4ZQJ2</accession>
<sequence>MYRDFENGQRSIEMLSCDQAFVTVAQEYATEVIRAAQEKGRIEPKAGVVGFRVAGKYRPEELGGLQEHDWGCWKSRPELLRVLEKHGRVLNGHRARCLRG</sequence>
<proteinExistence type="predicted"/>